<reference evidence="8" key="1">
    <citation type="submission" date="2020-11" db="EMBL/GenBank/DDBJ databases">
        <authorList>
            <consortium name="DOE Joint Genome Institute"/>
            <person name="Ahrendt S."/>
            <person name="Riley R."/>
            <person name="Andreopoulos W."/>
            <person name="Labutti K."/>
            <person name="Pangilinan J."/>
            <person name="Ruiz-Duenas F.J."/>
            <person name="Barrasa J.M."/>
            <person name="Sanchez-Garcia M."/>
            <person name="Camarero S."/>
            <person name="Miyauchi S."/>
            <person name="Serrano A."/>
            <person name="Linde D."/>
            <person name="Babiker R."/>
            <person name="Drula E."/>
            <person name="Ayuso-Fernandez I."/>
            <person name="Pacheco R."/>
            <person name="Padilla G."/>
            <person name="Ferreira P."/>
            <person name="Barriuso J."/>
            <person name="Kellner H."/>
            <person name="Castanera R."/>
            <person name="Alfaro M."/>
            <person name="Ramirez L."/>
            <person name="Pisabarro A.G."/>
            <person name="Kuo A."/>
            <person name="Tritt A."/>
            <person name="Lipzen A."/>
            <person name="He G."/>
            <person name="Yan M."/>
            <person name="Ng V."/>
            <person name="Cullen D."/>
            <person name="Martin F."/>
            <person name="Rosso M.-N."/>
            <person name="Henrissat B."/>
            <person name="Hibbett D."/>
            <person name="Martinez A.T."/>
            <person name="Grigoriev I.V."/>
        </authorList>
    </citation>
    <scope>NUCLEOTIDE SEQUENCE</scope>
    <source>
        <strain evidence="8">ATCC 90797</strain>
    </source>
</reference>
<dbReference type="InterPro" id="IPR032629">
    <property type="entry name" value="DCB_dom"/>
</dbReference>
<dbReference type="OrthoDB" id="294853at2759"/>
<dbReference type="EMBL" id="MU154723">
    <property type="protein sequence ID" value="KAF9488238.1"/>
    <property type="molecule type" value="Genomic_DNA"/>
</dbReference>
<dbReference type="Pfam" id="PF16213">
    <property type="entry name" value="DCB"/>
    <property type="match status" value="1"/>
</dbReference>
<evidence type="ECO:0000256" key="2">
    <source>
        <dbReference type="ARBA" id="ARBA00022448"/>
    </source>
</evidence>
<feature type="domain" description="Mon2 C-terminal" evidence="6">
    <location>
        <begin position="1067"/>
        <end position="1284"/>
    </location>
</feature>
<feature type="domain" description="Mon2/Sec7/BIG1-like dimerisation and cyclophilin-binding" evidence="7">
    <location>
        <begin position="4"/>
        <end position="175"/>
    </location>
</feature>
<dbReference type="Pfam" id="PF12783">
    <property type="entry name" value="Sec7-like_HUS"/>
    <property type="match status" value="1"/>
</dbReference>
<feature type="compositionally biased region" description="Low complexity" evidence="4">
    <location>
        <begin position="1008"/>
        <end position="1019"/>
    </location>
</feature>
<dbReference type="InterPro" id="IPR032817">
    <property type="entry name" value="Mon2_C"/>
</dbReference>
<organism evidence="8 9">
    <name type="scientific">Pleurotus eryngii</name>
    <name type="common">Boletus of the steppes</name>
    <dbReference type="NCBI Taxonomy" id="5323"/>
    <lineage>
        <taxon>Eukaryota</taxon>
        <taxon>Fungi</taxon>
        <taxon>Dikarya</taxon>
        <taxon>Basidiomycota</taxon>
        <taxon>Agaricomycotina</taxon>
        <taxon>Agaricomycetes</taxon>
        <taxon>Agaricomycetidae</taxon>
        <taxon>Agaricales</taxon>
        <taxon>Pleurotineae</taxon>
        <taxon>Pleurotaceae</taxon>
        <taxon>Pleurotus</taxon>
    </lineage>
</organism>
<comment type="caution">
    <text evidence="8">The sequence shown here is derived from an EMBL/GenBank/DDBJ whole genome shotgun (WGS) entry which is preliminary data.</text>
</comment>
<feature type="compositionally biased region" description="Polar residues" evidence="4">
    <location>
        <begin position="1844"/>
        <end position="1855"/>
    </location>
</feature>
<evidence type="ECO:0000256" key="3">
    <source>
        <dbReference type="ARBA" id="ARBA00022927"/>
    </source>
</evidence>
<keyword evidence="9" id="KW-1185">Reference proteome</keyword>
<dbReference type="Proteomes" id="UP000807025">
    <property type="component" value="Unassembled WGS sequence"/>
</dbReference>
<dbReference type="Pfam" id="PF16206">
    <property type="entry name" value="Mon2_C"/>
    <property type="match status" value="2"/>
</dbReference>
<evidence type="ECO:0000259" key="5">
    <source>
        <dbReference type="Pfam" id="PF12783"/>
    </source>
</evidence>
<sequence>MSSLAFLVTELQSLASETRRRHPEIREAAEKSLSILRSSPEQATTTLASDGPQSSDLLRPVFMGCATKNAKVVAISLGSLQRLIVLKAVPLSAVPMIVNTMTDAMSQGVDIQLKALQTLVSLITGFSDVHGELLGDALLLCFKLQESKIAVVSSTAAATLRQLVMFIVDKMVDEDEKGSSATTIPTHLPNGSTKSLAPSARDAFSVFEDLCLLANSEKPNFLKLDSLHKTFALELIESVLTNSHAPIRQHEELILLLRHHLCPLLLKALSDRPLFPLTLRCTRVVFILLKQFIHELDTEAEVFLAFFIRIVGEEGGALADGGGGSINRPQWMRVLAMEIIRGLCSDADLVRTIWDRYDAQKDASSQVLSSLVSALKRLITEKPALLGVSAQMFGVGVPEQTVEGGVVEGVKGMVGATVSGVAGVVSMGMGIGGGGGGAGLSVEGSVMKVQCIDQLDKADAPPIPETYIYLLGLQSICTLCEGFSSYVTPLYNTIITHRSREAGNSTMRAPPALDLAKLASAPSPVDEHTVNQLRIVQDIISASWPALLASLSFIISTNISDGLFVDVVFGAVQGLINVSGTLALATPRDALFTSLAKFAIPARVVTSLENYPYNDVPLSPRVASTMSTIADLGGAGGSGSGVSHQPPSLSERNYACLKVLVNCAMFLAGSLGDSWYWVLEVMQNAEYVITSKGAGISAPPMVKGSASKPGSRVVSMMGGSPQSGAPPAVKHPLMMELDGERLYAAIQRLFDSTTGVMDDEAFGAFVRALCKLSWEMVGMQSSSSDVHPGLASTSTLTLPAGTAGNESLESLSLSPNAEASHRRRASGIHIPRTLRSGDFGISKLLTVSLLNIHRLIYRAPRVAWEPTTMHLLSVIRDEKTTKKDSKEKLGAPQGIRIQAAKALDEILVNALKSLGSGVGMGDKKGDVQQRVLDVLGKQVILIPDGGPGTVGITIVDVELRKMGLETLHEILQNSAHTLVVGWEKIFEMLGSVCMPSSAAHTQTLTVAGSGSVPSSPSTSRWKASPAIGYGQPGDRHQERNAATLVKIAFQSLTLVCDSISSLQPDHLRLCIITLGQFGRQPDTNIALTAATSLLWGVSDAIQSKRKTLSDTTGPAYKTYSDLWLFLLGEILGLCTSIGDEQREVRDGAIQTLFRALMFYGGTLSLAEWEECVWGILVPLFEKLSTATVAAATDATPSSASSPIAPMGTPSFAGERYQGWDDSKILAFQSLGSILHDFLADKFIRLESFARIWDFLVARVQEAVLWDNRIVSSPSLKCLEKAIKAAEAAIGSSGGGGSDEALGQRVVDMCERAWKAFDEIGETILQKKNEGPAKVSSPIALTIPVRVTKIFSQESFVSLLEVVQRLREVERGIQAKEWELERLARLMVILKGVLTYSSSPDYRPDIDSLSPAQTSVMDTVNGIDLSAPAVSSLVMRDLSEYATLAFLAAFDVQPSTLTQTGPKRITYIALMKKTMPLLVDLYSQFKAKPDIYADGTLEAVISAYSIPIKMKYDCPAPSKFGKDPPLWKTATTNFLRVVKECLAQMNVLRDNIPDERVEGIWRQIIDVFRGGILADCSASEEFPLEVQEAEENFDLALISSLEIDVLPYIGDSRVPDPLIRQLSKVLQQGSALYESDSKSSASSSPITEALRQPGEFGFGKGGLPEGSYGSTDLGTPLPRERFSYWCLDLLFLMCSDLCKDGEPLRRRVAALSLPSLLNRCHASLASYVADEMIRGGLPFPRAREEELLYILRKLLNLSLWPASLWAAFAEEPTRCCTETPPIDTTLPPSELVADAVKRSTVAHLFHMYDLLCDIAAIPRKPPSTWVSIPQAKSASGSVGRAPIRTTASPSSISQHGETPRASMLFRGGGVVEMDARTLARECLKIIGKELGVSR</sequence>
<dbReference type="GO" id="GO:0005794">
    <property type="term" value="C:Golgi apparatus"/>
    <property type="evidence" value="ECO:0007669"/>
    <property type="project" value="UniProtKB-ARBA"/>
</dbReference>
<dbReference type="PANTHER" id="PTHR10663:SF333">
    <property type="entry name" value="PROTEIN MON2 HOMOLOG"/>
    <property type="match status" value="1"/>
</dbReference>
<feature type="region of interest" description="Disordered" evidence="4">
    <location>
        <begin position="1008"/>
        <end position="1033"/>
    </location>
</feature>
<dbReference type="GO" id="GO:0015031">
    <property type="term" value="P:protein transport"/>
    <property type="evidence" value="ECO:0007669"/>
    <property type="project" value="UniProtKB-KW"/>
</dbReference>
<feature type="domain" description="Mon2/Sec7/BIG1-like HUS" evidence="5">
    <location>
        <begin position="200"/>
        <end position="364"/>
    </location>
</feature>
<feature type="region of interest" description="Disordered" evidence="4">
    <location>
        <begin position="707"/>
        <end position="726"/>
    </location>
</feature>
<keyword evidence="2" id="KW-0813">Transport</keyword>
<dbReference type="InterPro" id="IPR016024">
    <property type="entry name" value="ARM-type_fold"/>
</dbReference>
<feature type="region of interest" description="Disordered" evidence="4">
    <location>
        <begin position="1834"/>
        <end position="1857"/>
    </location>
</feature>
<proteinExistence type="inferred from homology"/>
<comment type="similarity">
    <text evidence="1">Belongs to the MON2 family.</text>
</comment>
<evidence type="ECO:0000313" key="9">
    <source>
        <dbReference type="Proteomes" id="UP000807025"/>
    </source>
</evidence>
<name>A0A9P5ZHM3_PLEER</name>
<dbReference type="SUPFAM" id="SSF48371">
    <property type="entry name" value="ARM repeat"/>
    <property type="match status" value="1"/>
</dbReference>
<evidence type="ECO:0000256" key="1">
    <source>
        <dbReference type="ARBA" id="ARBA00008144"/>
    </source>
</evidence>
<evidence type="ECO:0000313" key="8">
    <source>
        <dbReference type="EMBL" id="KAF9488238.1"/>
    </source>
</evidence>
<gene>
    <name evidence="8" type="ORF">BDN71DRAFT_1491199</name>
</gene>
<dbReference type="InterPro" id="IPR032691">
    <property type="entry name" value="Mon2/Sec7/BIG1-like_HUS"/>
</dbReference>
<feature type="domain" description="Mon2 C-terminal" evidence="6">
    <location>
        <begin position="1464"/>
        <end position="1640"/>
    </location>
</feature>
<accession>A0A9P5ZHM3</accession>
<evidence type="ECO:0000256" key="4">
    <source>
        <dbReference type="SAM" id="MobiDB-lite"/>
    </source>
</evidence>
<keyword evidence="3" id="KW-0653">Protein transport</keyword>
<protein>
    <submittedName>
        <fullName evidence="8">Uncharacterized protein</fullName>
    </submittedName>
</protein>
<evidence type="ECO:0000259" key="6">
    <source>
        <dbReference type="Pfam" id="PF16206"/>
    </source>
</evidence>
<evidence type="ECO:0000259" key="7">
    <source>
        <dbReference type="Pfam" id="PF16213"/>
    </source>
</evidence>
<dbReference type="PANTHER" id="PTHR10663">
    <property type="entry name" value="GUANYL-NUCLEOTIDE EXCHANGE FACTOR"/>
    <property type="match status" value="1"/>
</dbReference>